<keyword evidence="2" id="KW-1185">Reference proteome</keyword>
<accession>A0A8E5MG27</accession>
<reference evidence="1" key="1">
    <citation type="submission" date="2020-03" db="EMBL/GenBank/DDBJ databases">
        <title>A mixture of massive structural variations and highly conserved coding sequences in Ustilaginoidea virens genome.</title>
        <authorList>
            <person name="Zhang K."/>
            <person name="Zhao Z."/>
            <person name="Zhang Z."/>
            <person name="Li Y."/>
            <person name="Hsiang T."/>
            <person name="Sun W."/>
        </authorList>
    </citation>
    <scope>NUCLEOTIDE SEQUENCE</scope>
    <source>
        <strain evidence="1">UV-8b</strain>
    </source>
</reference>
<proteinExistence type="predicted"/>
<evidence type="ECO:0000313" key="1">
    <source>
        <dbReference type="EMBL" id="QUC18156.1"/>
    </source>
</evidence>
<name>A0A8E5MG27_USTVR</name>
<dbReference type="AlphaFoldDB" id="A0A8E5MG27"/>
<organism evidence="1 2">
    <name type="scientific">Ustilaginoidea virens</name>
    <name type="common">Rice false smut fungus</name>
    <name type="synonym">Villosiclava virens</name>
    <dbReference type="NCBI Taxonomy" id="1159556"/>
    <lineage>
        <taxon>Eukaryota</taxon>
        <taxon>Fungi</taxon>
        <taxon>Dikarya</taxon>
        <taxon>Ascomycota</taxon>
        <taxon>Pezizomycotina</taxon>
        <taxon>Sordariomycetes</taxon>
        <taxon>Hypocreomycetidae</taxon>
        <taxon>Hypocreales</taxon>
        <taxon>Clavicipitaceae</taxon>
        <taxon>Ustilaginoidea</taxon>
    </lineage>
</organism>
<dbReference type="KEGG" id="uvi:66063175"/>
<gene>
    <name evidence="1" type="ORF">UV8b_02397</name>
</gene>
<dbReference type="RefSeq" id="XP_042995829.1">
    <property type="nucleotide sequence ID" value="XM_043139895.1"/>
</dbReference>
<dbReference type="GeneID" id="66063175"/>
<sequence>MPMSIMCDATRNRHQVMGPIETYCITAICPLTQRKRARSHPNKNWAINLDSRGKNSANSWIICLADRKCQSEMLLF</sequence>
<dbReference type="Proteomes" id="UP000027002">
    <property type="component" value="Chromosome 2"/>
</dbReference>
<dbReference type="EMBL" id="CP072754">
    <property type="protein sequence ID" value="QUC18156.1"/>
    <property type="molecule type" value="Genomic_DNA"/>
</dbReference>
<protein>
    <submittedName>
        <fullName evidence="1">Uncharacterized protein</fullName>
    </submittedName>
</protein>
<evidence type="ECO:0000313" key="2">
    <source>
        <dbReference type="Proteomes" id="UP000027002"/>
    </source>
</evidence>